<keyword evidence="7 15" id="KW-0548">Nucleotidyltransferase</keyword>
<organism evidence="17 18">
    <name type="scientific">Desulfocucumis palustris</name>
    <dbReference type="NCBI Taxonomy" id="1898651"/>
    <lineage>
        <taxon>Bacteria</taxon>
        <taxon>Bacillati</taxon>
        <taxon>Bacillota</taxon>
        <taxon>Clostridia</taxon>
        <taxon>Eubacteriales</taxon>
        <taxon>Desulfocucumaceae</taxon>
        <taxon>Desulfocucumis</taxon>
    </lineage>
</organism>
<dbReference type="GO" id="GO:0009398">
    <property type="term" value="P:FMN biosynthetic process"/>
    <property type="evidence" value="ECO:0007669"/>
    <property type="project" value="UniProtKB-UniRule"/>
</dbReference>
<dbReference type="InterPro" id="IPR015864">
    <property type="entry name" value="FAD_synthase"/>
</dbReference>
<dbReference type="FunFam" id="3.40.50.620:FF:000021">
    <property type="entry name" value="Riboflavin biosynthesis protein"/>
    <property type="match status" value="1"/>
</dbReference>
<comment type="pathway">
    <text evidence="3 15">Cofactor biosynthesis; FMN biosynthesis; FMN from riboflavin (ATP route): step 1/1.</text>
</comment>
<comment type="similarity">
    <text evidence="15">Belongs to the ribF family.</text>
</comment>
<dbReference type="InterPro" id="IPR014729">
    <property type="entry name" value="Rossmann-like_a/b/a_fold"/>
</dbReference>
<dbReference type="FunFam" id="2.40.30.30:FF:000003">
    <property type="entry name" value="Riboflavin biosynthesis protein"/>
    <property type="match status" value="1"/>
</dbReference>
<dbReference type="InterPro" id="IPR015865">
    <property type="entry name" value="Riboflavin_kinase_bac/euk"/>
</dbReference>
<comment type="catalytic activity">
    <reaction evidence="13 15">
        <text>riboflavin + ATP = FMN + ADP + H(+)</text>
        <dbReference type="Rhea" id="RHEA:14357"/>
        <dbReference type="ChEBI" id="CHEBI:15378"/>
        <dbReference type="ChEBI" id="CHEBI:30616"/>
        <dbReference type="ChEBI" id="CHEBI:57986"/>
        <dbReference type="ChEBI" id="CHEBI:58210"/>
        <dbReference type="ChEBI" id="CHEBI:456216"/>
        <dbReference type="EC" id="2.7.1.26"/>
    </reaction>
</comment>
<keyword evidence="18" id="KW-1185">Reference proteome</keyword>
<dbReference type="CDD" id="cd02064">
    <property type="entry name" value="FAD_synthetase_N"/>
    <property type="match status" value="1"/>
</dbReference>
<evidence type="ECO:0000256" key="13">
    <source>
        <dbReference type="ARBA" id="ARBA00047880"/>
    </source>
</evidence>
<evidence type="ECO:0000256" key="11">
    <source>
        <dbReference type="ARBA" id="ARBA00022840"/>
    </source>
</evidence>
<dbReference type="Proteomes" id="UP000239549">
    <property type="component" value="Unassembled WGS sequence"/>
</dbReference>
<evidence type="ECO:0000259" key="16">
    <source>
        <dbReference type="SMART" id="SM00904"/>
    </source>
</evidence>
<dbReference type="EC" id="2.7.1.26" evidence="15"/>
<comment type="pathway">
    <text evidence="2 15">Cofactor biosynthesis; FAD biosynthesis; FAD from FMN: step 1/1.</text>
</comment>
<name>A0A2L2X8Y4_9FIRM</name>
<evidence type="ECO:0000256" key="12">
    <source>
        <dbReference type="ARBA" id="ARBA00023268"/>
    </source>
</evidence>
<dbReference type="NCBIfam" id="NF004162">
    <property type="entry name" value="PRK05627.1-5"/>
    <property type="match status" value="1"/>
</dbReference>
<keyword evidence="6 15" id="KW-0808">Transferase</keyword>
<dbReference type="NCBIfam" id="NF004160">
    <property type="entry name" value="PRK05627.1-3"/>
    <property type="match status" value="1"/>
</dbReference>
<dbReference type="InterPro" id="IPR023465">
    <property type="entry name" value="Riboflavin_kinase_dom_sf"/>
</dbReference>
<reference evidence="18" key="1">
    <citation type="submission" date="2018-02" db="EMBL/GenBank/DDBJ databases">
        <title>Genome sequence of Desulfocucumis palustris strain NAW-5.</title>
        <authorList>
            <person name="Watanabe M."/>
            <person name="Kojima H."/>
            <person name="Fukui M."/>
        </authorList>
    </citation>
    <scope>NUCLEOTIDE SEQUENCE [LARGE SCALE GENOMIC DNA]</scope>
    <source>
        <strain evidence="18">NAW-5</strain>
    </source>
</reference>
<evidence type="ECO:0000256" key="7">
    <source>
        <dbReference type="ARBA" id="ARBA00022695"/>
    </source>
</evidence>
<dbReference type="PIRSF" id="PIRSF004491">
    <property type="entry name" value="FAD_Synth"/>
    <property type="match status" value="1"/>
</dbReference>
<keyword evidence="10 15" id="KW-0274">FAD</keyword>
<dbReference type="RefSeq" id="WP_104371172.1">
    <property type="nucleotide sequence ID" value="NZ_BFAV01000045.1"/>
</dbReference>
<keyword evidence="9 15" id="KW-0418">Kinase</keyword>
<dbReference type="Gene3D" id="2.40.30.30">
    <property type="entry name" value="Riboflavin kinase-like"/>
    <property type="match status" value="1"/>
</dbReference>
<evidence type="ECO:0000256" key="6">
    <source>
        <dbReference type="ARBA" id="ARBA00022679"/>
    </source>
</evidence>
<feature type="domain" description="Riboflavin kinase" evidence="16">
    <location>
        <begin position="183"/>
        <end position="309"/>
    </location>
</feature>
<evidence type="ECO:0000256" key="5">
    <source>
        <dbReference type="ARBA" id="ARBA00022643"/>
    </source>
</evidence>
<dbReference type="SUPFAM" id="SSF82114">
    <property type="entry name" value="Riboflavin kinase-like"/>
    <property type="match status" value="1"/>
</dbReference>
<dbReference type="Pfam" id="PF06574">
    <property type="entry name" value="FAD_syn"/>
    <property type="match status" value="1"/>
</dbReference>
<dbReference type="Gene3D" id="3.40.50.620">
    <property type="entry name" value="HUPs"/>
    <property type="match status" value="1"/>
</dbReference>
<evidence type="ECO:0000256" key="9">
    <source>
        <dbReference type="ARBA" id="ARBA00022777"/>
    </source>
</evidence>
<dbReference type="GO" id="GO:0006747">
    <property type="term" value="P:FAD biosynthetic process"/>
    <property type="evidence" value="ECO:0007669"/>
    <property type="project" value="UniProtKB-UniRule"/>
</dbReference>
<accession>A0A2L2X8Y4</accession>
<keyword evidence="12" id="KW-0511">Multifunctional enzyme</keyword>
<comment type="function">
    <text evidence="1">Catalyzes the phosphorylation of riboflavin to FMN followed by the adenylation of FMN to FAD.</text>
</comment>
<evidence type="ECO:0000256" key="4">
    <source>
        <dbReference type="ARBA" id="ARBA00022630"/>
    </source>
</evidence>
<dbReference type="GO" id="GO:0009231">
    <property type="term" value="P:riboflavin biosynthetic process"/>
    <property type="evidence" value="ECO:0007669"/>
    <property type="project" value="InterPro"/>
</dbReference>
<evidence type="ECO:0000256" key="3">
    <source>
        <dbReference type="ARBA" id="ARBA00005201"/>
    </source>
</evidence>
<evidence type="ECO:0000313" key="17">
    <source>
        <dbReference type="EMBL" id="GBF32679.1"/>
    </source>
</evidence>
<keyword evidence="4 15" id="KW-0285">Flavoprotein</keyword>
<dbReference type="EC" id="2.7.7.2" evidence="15"/>
<evidence type="ECO:0000256" key="10">
    <source>
        <dbReference type="ARBA" id="ARBA00022827"/>
    </source>
</evidence>
<evidence type="ECO:0000313" key="18">
    <source>
        <dbReference type="Proteomes" id="UP000239549"/>
    </source>
</evidence>
<dbReference type="SUPFAM" id="SSF52374">
    <property type="entry name" value="Nucleotidylyl transferase"/>
    <property type="match status" value="1"/>
</dbReference>
<dbReference type="PANTHER" id="PTHR22749:SF6">
    <property type="entry name" value="RIBOFLAVIN KINASE"/>
    <property type="match status" value="1"/>
</dbReference>
<dbReference type="UniPathway" id="UPA00276">
    <property type="reaction ID" value="UER00406"/>
</dbReference>
<proteinExistence type="inferred from homology"/>
<protein>
    <recommendedName>
        <fullName evidence="15">Riboflavin biosynthesis protein</fullName>
    </recommendedName>
    <domain>
        <recommendedName>
            <fullName evidence="15">Riboflavin kinase</fullName>
            <ecNumber evidence="15">2.7.1.26</ecNumber>
        </recommendedName>
        <alternativeName>
            <fullName evidence="15">Flavokinase</fullName>
        </alternativeName>
    </domain>
    <domain>
        <recommendedName>
            <fullName evidence="15">FMN adenylyltransferase</fullName>
            <ecNumber evidence="15">2.7.7.2</ecNumber>
        </recommendedName>
        <alternativeName>
            <fullName evidence="15">FAD pyrophosphorylase</fullName>
        </alternativeName>
        <alternativeName>
            <fullName evidence="15">FAD synthase</fullName>
        </alternativeName>
    </domain>
</protein>
<keyword evidence="8 15" id="KW-0547">Nucleotide-binding</keyword>
<evidence type="ECO:0000256" key="8">
    <source>
        <dbReference type="ARBA" id="ARBA00022741"/>
    </source>
</evidence>
<comment type="catalytic activity">
    <reaction evidence="14 15">
        <text>FMN + ATP + H(+) = FAD + diphosphate</text>
        <dbReference type="Rhea" id="RHEA:17237"/>
        <dbReference type="ChEBI" id="CHEBI:15378"/>
        <dbReference type="ChEBI" id="CHEBI:30616"/>
        <dbReference type="ChEBI" id="CHEBI:33019"/>
        <dbReference type="ChEBI" id="CHEBI:57692"/>
        <dbReference type="ChEBI" id="CHEBI:58210"/>
        <dbReference type="EC" id="2.7.7.2"/>
    </reaction>
</comment>
<evidence type="ECO:0000256" key="14">
    <source>
        <dbReference type="ARBA" id="ARBA00049494"/>
    </source>
</evidence>
<evidence type="ECO:0000256" key="2">
    <source>
        <dbReference type="ARBA" id="ARBA00004726"/>
    </source>
</evidence>
<dbReference type="GO" id="GO:0005524">
    <property type="term" value="F:ATP binding"/>
    <property type="evidence" value="ECO:0007669"/>
    <property type="project" value="UniProtKB-UniRule"/>
</dbReference>
<sequence length="310" mass="34192">MDIFDTWQGLGERYKNLHIGLGNFDGLHLGHQHLISELVNKAGKEGGVPGVFTFYPHPMKVLNPEGAPPMLLNQQAKQKMIAGMGVEVLLLVPFTPEFASLDPDLFIAEVLCRELKTCSVCIGYNYTFGRGGKGNPETLIKAGRDYGFEVNVIPPVTIEGTPVSSTLIRGLLADGEVVEARKYLGYCPFLDGEVVPGEMRGRTLGFPTANIDLENDILVPANGVYAVKVRVDGDNYLGVANIGVKPTFHGEGLRRNLEVHLLDFYGDLYGKKIKVYFTGRLREEKRFSSPGELVEQIRIDISKARIQSQQ</sequence>
<keyword evidence="5 15" id="KW-0288">FMN</keyword>
<dbReference type="EMBL" id="BFAV01000045">
    <property type="protein sequence ID" value="GBF32679.1"/>
    <property type="molecule type" value="Genomic_DNA"/>
</dbReference>
<dbReference type="UniPathway" id="UPA00277">
    <property type="reaction ID" value="UER00407"/>
</dbReference>
<dbReference type="OrthoDB" id="9803667at2"/>
<dbReference type="Pfam" id="PF01687">
    <property type="entry name" value="Flavokinase"/>
    <property type="match status" value="1"/>
</dbReference>
<dbReference type="SMART" id="SM00904">
    <property type="entry name" value="Flavokinase"/>
    <property type="match status" value="1"/>
</dbReference>
<dbReference type="NCBIfam" id="TIGR00083">
    <property type="entry name" value="ribF"/>
    <property type="match status" value="1"/>
</dbReference>
<keyword evidence="11 15" id="KW-0067">ATP-binding</keyword>
<evidence type="ECO:0000256" key="1">
    <source>
        <dbReference type="ARBA" id="ARBA00002121"/>
    </source>
</evidence>
<gene>
    <name evidence="17" type="ORF">DCCM_0875</name>
</gene>
<comment type="caution">
    <text evidence="17">The sequence shown here is derived from an EMBL/GenBank/DDBJ whole genome shotgun (WGS) entry which is preliminary data.</text>
</comment>
<dbReference type="GO" id="GO:0003919">
    <property type="term" value="F:FMN adenylyltransferase activity"/>
    <property type="evidence" value="ECO:0007669"/>
    <property type="project" value="UniProtKB-UniRule"/>
</dbReference>
<dbReference type="InterPro" id="IPR002606">
    <property type="entry name" value="Riboflavin_kinase_bac"/>
</dbReference>
<dbReference type="GO" id="GO:0008531">
    <property type="term" value="F:riboflavin kinase activity"/>
    <property type="evidence" value="ECO:0007669"/>
    <property type="project" value="UniProtKB-UniRule"/>
</dbReference>
<dbReference type="PANTHER" id="PTHR22749">
    <property type="entry name" value="RIBOFLAVIN KINASE/FMN ADENYLYLTRANSFERASE"/>
    <property type="match status" value="1"/>
</dbReference>
<dbReference type="AlphaFoldDB" id="A0A2L2X8Y4"/>
<dbReference type="InterPro" id="IPR023468">
    <property type="entry name" value="Riboflavin_kinase"/>
</dbReference>
<evidence type="ECO:0000256" key="15">
    <source>
        <dbReference type="PIRNR" id="PIRNR004491"/>
    </source>
</evidence>